<dbReference type="Pfam" id="PF00169">
    <property type="entry name" value="PH"/>
    <property type="match status" value="1"/>
</dbReference>
<dbReference type="InterPro" id="IPR041428">
    <property type="entry name" value="PHsplit_syntrophin"/>
</dbReference>
<protein>
    <submittedName>
        <fullName evidence="17">SNTA1</fullName>
    </submittedName>
</protein>
<gene>
    <name evidence="17" type="ORF">EB796_010387</name>
</gene>
<dbReference type="GO" id="GO:0005198">
    <property type="term" value="F:structural molecule activity"/>
    <property type="evidence" value="ECO:0007669"/>
    <property type="project" value="InterPro"/>
</dbReference>
<evidence type="ECO:0000256" key="10">
    <source>
        <dbReference type="ARBA" id="ARBA00022949"/>
    </source>
</evidence>
<dbReference type="InterPro" id="IPR055108">
    <property type="entry name" value="Syntrophin_4th"/>
</dbReference>
<keyword evidence="5" id="KW-0963">Cytoplasm</keyword>
<sequence length="507" mass="55959">MRSEDQVSKLQLPEAALSSAKSPSYDNINYRNGNAELSPRLTEGIVSPNSSCTDGEDSVHFFTADSPLPGVRPESEFPSEIITGQRRVVRVVKEDNGLGISIKGGRENKMPIIVSKIFKGLSADKTKQLYVGDAVLSVNGQDLRHASHDEAVGCLKNAGKVVELEVKFLREITPFFKKTSSLSDIGWDDSGNSYVSGSSASTSPQSSTWSDRRTIPLTNTYVCQNLTMIDKDMLTIEIHAPDGQSCCVLKCPDRVTASAWFNSLTMNVANRMHSVALPEANKTMSQISSTRFVKYMGWLAQQVHSKEGNPTWKPVFACVTEKDLLLYKAVPRTEQQWVNPIQSHPLLATRLVHCGKQLSLASGTDIYIFCTRTGTNQGVESHTFRVESQRDQAIWAKEVVNGAHQAAQIIKQITCAVCLQSRDATLKIHYENGFSLTSAGENNQEVVLWQYPFSSLKKSSDDGVNTLWLSFADEEVKELEMKSSPKPFVFVLHSFLSAKLARLGITA</sequence>
<dbReference type="Proteomes" id="UP000593567">
    <property type="component" value="Unassembled WGS sequence"/>
</dbReference>
<dbReference type="PANTHER" id="PTHR10554:SF12">
    <property type="entry name" value="IP02644P"/>
    <property type="match status" value="1"/>
</dbReference>
<dbReference type="EMBL" id="VXIV02001628">
    <property type="protein sequence ID" value="KAF6031299.1"/>
    <property type="molecule type" value="Genomic_DNA"/>
</dbReference>
<comment type="caution">
    <text evidence="17">The sequence shown here is derived from an EMBL/GenBank/DDBJ whole genome shotgun (WGS) entry which is preliminary data.</text>
</comment>
<comment type="similarity">
    <text evidence="4">Belongs to the syntrophin family.</text>
</comment>
<evidence type="ECO:0000256" key="5">
    <source>
        <dbReference type="ARBA" id="ARBA00022490"/>
    </source>
</evidence>
<dbReference type="Gene3D" id="2.30.29.30">
    <property type="entry name" value="Pleckstrin-homology domain (PH domain)/Phosphotyrosine-binding domain (PTB)"/>
    <property type="match status" value="1"/>
</dbReference>
<dbReference type="Gene3D" id="2.30.42.10">
    <property type="match status" value="1"/>
</dbReference>
<evidence type="ECO:0000256" key="3">
    <source>
        <dbReference type="ARBA" id="ARBA00004282"/>
    </source>
</evidence>
<keyword evidence="13" id="KW-0206">Cytoskeleton</keyword>
<feature type="compositionally biased region" description="Polar residues" evidence="14">
    <location>
        <begin position="19"/>
        <end position="31"/>
    </location>
</feature>
<proteinExistence type="inferred from homology"/>
<dbReference type="GO" id="GO:0005516">
    <property type="term" value="F:calmodulin binding"/>
    <property type="evidence" value="ECO:0007669"/>
    <property type="project" value="UniProtKB-KW"/>
</dbReference>
<dbReference type="InterPro" id="IPR036034">
    <property type="entry name" value="PDZ_sf"/>
</dbReference>
<evidence type="ECO:0000259" key="16">
    <source>
        <dbReference type="PROSITE" id="PS50106"/>
    </source>
</evidence>
<evidence type="ECO:0000256" key="11">
    <source>
        <dbReference type="ARBA" id="ARBA00023136"/>
    </source>
</evidence>
<evidence type="ECO:0000256" key="13">
    <source>
        <dbReference type="ARBA" id="ARBA00023212"/>
    </source>
</evidence>
<dbReference type="SMART" id="SM00233">
    <property type="entry name" value="PH"/>
    <property type="match status" value="2"/>
</dbReference>
<dbReference type="PANTHER" id="PTHR10554">
    <property type="entry name" value="SYNTROPHIN"/>
    <property type="match status" value="1"/>
</dbReference>
<evidence type="ECO:0000256" key="8">
    <source>
        <dbReference type="ARBA" id="ARBA00022837"/>
    </source>
</evidence>
<dbReference type="GO" id="GO:0012505">
    <property type="term" value="C:endomembrane system"/>
    <property type="evidence" value="ECO:0007669"/>
    <property type="project" value="UniProtKB-SubCell"/>
</dbReference>
<accession>A0A7J7JY21</accession>
<dbReference type="SUPFAM" id="SSF50729">
    <property type="entry name" value="PH domain-like"/>
    <property type="match status" value="1"/>
</dbReference>
<comment type="subcellular location">
    <subcellularLocation>
        <location evidence="3">Cell junction</location>
    </subcellularLocation>
    <subcellularLocation>
        <location evidence="2">Cytoplasm</location>
        <location evidence="2">Cytoskeleton</location>
    </subcellularLocation>
    <subcellularLocation>
        <location evidence="1">Endomembrane system</location>
        <topology evidence="1">Peripheral membrane protein</topology>
    </subcellularLocation>
</comment>
<dbReference type="InterPro" id="IPR011993">
    <property type="entry name" value="PH-like_dom_sf"/>
</dbReference>
<evidence type="ECO:0000256" key="2">
    <source>
        <dbReference type="ARBA" id="ARBA00004245"/>
    </source>
</evidence>
<dbReference type="OrthoDB" id="409749at2759"/>
<dbReference type="FunFam" id="2.30.42.10:FF:000052">
    <property type="entry name" value="Syntrophin beta 1"/>
    <property type="match status" value="1"/>
</dbReference>
<evidence type="ECO:0000313" key="17">
    <source>
        <dbReference type="EMBL" id="KAF6031299.1"/>
    </source>
</evidence>
<dbReference type="GO" id="GO:0003779">
    <property type="term" value="F:actin binding"/>
    <property type="evidence" value="ECO:0007669"/>
    <property type="project" value="UniProtKB-KW"/>
</dbReference>
<dbReference type="InterPro" id="IPR001849">
    <property type="entry name" value="PH_domain"/>
</dbReference>
<feature type="region of interest" description="Disordered" evidence="14">
    <location>
        <begin position="1"/>
        <end position="31"/>
    </location>
</feature>
<keyword evidence="12" id="KW-0009">Actin-binding</keyword>
<organism evidence="17 18">
    <name type="scientific">Bugula neritina</name>
    <name type="common">Brown bryozoan</name>
    <name type="synonym">Sertularia neritina</name>
    <dbReference type="NCBI Taxonomy" id="10212"/>
    <lineage>
        <taxon>Eukaryota</taxon>
        <taxon>Metazoa</taxon>
        <taxon>Spiralia</taxon>
        <taxon>Lophotrochozoa</taxon>
        <taxon>Bryozoa</taxon>
        <taxon>Gymnolaemata</taxon>
        <taxon>Cheilostomatida</taxon>
        <taxon>Flustrina</taxon>
        <taxon>Buguloidea</taxon>
        <taxon>Bugulidae</taxon>
        <taxon>Bugula</taxon>
    </lineage>
</organism>
<dbReference type="GO" id="GO:0016010">
    <property type="term" value="C:dystrophin-associated glycoprotein complex"/>
    <property type="evidence" value="ECO:0007669"/>
    <property type="project" value="TreeGrafter"/>
</dbReference>
<dbReference type="InterPro" id="IPR001478">
    <property type="entry name" value="PDZ"/>
</dbReference>
<dbReference type="AlphaFoldDB" id="A0A7J7JY21"/>
<evidence type="ECO:0000256" key="7">
    <source>
        <dbReference type="ARBA" id="ARBA00022737"/>
    </source>
</evidence>
<dbReference type="Pfam" id="PF23012">
    <property type="entry name" value="Syntrophin_4th"/>
    <property type="match status" value="1"/>
</dbReference>
<name>A0A7J7JY21_BUGNE</name>
<keyword evidence="8" id="KW-0106">Calcium</keyword>
<keyword evidence="11" id="KW-0472">Membrane</keyword>
<evidence type="ECO:0000256" key="12">
    <source>
        <dbReference type="ARBA" id="ARBA00023203"/>
    </source>
</evidence>
<dbReference type="SMART" id="SM00228">
    <property type="entry name" value="PDZ"/>
    <property type="match status" value="1"/>
</dbReference>
<dbReference type="GO" id="GO:0070161">
    <property type="term" value="C:anchoring junction"/>
    <property type="evidence" value="ECO:0007669"/>
    <property type="project" value="UniProtKB-SubCell"/>
</dbReference>
<dbReference type="PROSITE" id="PS50106">
    <property type="entry name" value="PDZ"/>
    <property type="match status" value="1"/>
</dbReference>
<keyword evidence="9" id="KW-0112">Calmodulin-binding</keyword>
<keyword evidence="6" id="KW-0597">Phosphoprotein</keyword>
<dbReference type="SUPFAM" id="SSF50156">
    <property type="entry name" value="PDZ domain-like"/>
    <property type="match status" value="1"/>
</dbReference>
<feature type="domain" description="PH" evidence="15">
    <location>
        <begin position="292"/>
        <end position="404"/>
    </location>
</feature>
<dbReference type="InterPro" id="IPR015482">
    <property type="entry name" value="Syntrophin"/>
</dbReference>
<evidence type="ECO:0000313" key="18">
    <source>
        <dbReference type="Proteomes" id="UP000593567"/>
    </source>
</evidence>
<dbReference type="CDD" id="cd06801">
    <property type="entry name" value="PDZ_syntrophin-like"/>
    <property type="match status" value="1"/>
</dbReference>
<dbReference type="Pfam" id="PF00595">
    <property type="entry name" value="PDZ"/>
    <property type="match status" value="1"/>
</dbReference>
<evidence type="ECO:0000256" key="4">
    <source>
        <dbReference type="ARBA" id="ARBA00010798"/>
    </source>
</evidence>
<keyword evidence="18" id="KW-1185">Reference proteome</keyword>
<evidence type="ECO:0000256" key="14">
    <source>
        <dbReference type="SAM" id="MobiDB-lite"/>
    </source>
</evidence>
<keyword evidence="7" id="KW-0677">Repeat</keyword>
<evidence type="ECO:0000256" key="9">
    <source>
        <dbReference type="ARBA" id="ARBA00022860"/>
    </source>
</evidence>
<evidence type="ECO:0000259" key="15">
    <source>
        <dbReference type="PROSITE" id="PS50003"/>
    </source>
</evidence>
<dbReference type="PROSITE" id="PS50003">
    <property type="entry name" value="PH_DOMAIN"/>
    <property type="match status" value="1"/>
</dbReference>
<keyword evidence="10" id="KW-0965">Cell junction</keyword>
<feature type="domain" description="PDZ" evidence="16">
    <location>
        <begin position="88"/>
        <end position="170"/>
    </location>
</feature>
<evidence type="ECO:0000256" key="6">
    <source>
        <dbReference type="ARBA" id="ARBA00022553"/>
    </source>
</evidence>
<dbReference type="Pfam" id="PF18012">
    <property type="entry name" value="PH_17"/>
    <property type="match status" value="1"/>
</dbReference>
<evidence type="ECO:0000256" key="1">
    <source>
        <dbReference type="ARBA" id="ARBA00004184"/>
    </source>
</evidence>
<reference evidence="17" key="1">
    <citation type="submission" date="2020-06" db="EMBL/GenBank/DDBJ databases">
        <title>Draft genome of Bugula neritina, a colonial animal packing powerful symbionts and potential medicines.</title>
        <authorList>
            <person name="Rayko M."/>
        </authorList>
    </citation>
    <scope>NUCLEOTIDE SEQUENCE [LARGE SCALE GENOMIC DNA]</scope>
    <source>
        <strain evidence="17">Kwan_BN1</strain>
    </source>
</reference>
<dbReference type="GO" id="GO:0005856">
    <property type="term" value="C:cytoskeleton"/>
    <property type="evidence" value="ECO:0007669"/>
    <property type="project" value="UniProtKB-SubCell"/>
</dbReference>